<evidence type="ECO:0000256" key="4">
    <source>
        <dbReference type="ARBA" id="ARBA00023212"/>
    </source>
</evidence>
<reference evidence="8 9" key="1">
    <citation type="submission" date="2020-04" db="EMBL/GenBank/DDBJ databases">
        <authorList>
            <person name="Alioto T."/>
            <person name="Alioto T."/>
            <person name="Gomez Garrido J."/>
        </authorList>
    </citation>
    <scope>NUCLEOTIDE SEQUENCE [LARGE SCALE GENOMIC DNA]</scope>
</reference>
<dbReference type="InterPro" id="IPR052102">
    <property type="entry name" value="Enkurin_domain-protein"/>
</dbReference>
<comment type="caution">
    <text evidence="8">The sequence shown here is derived from an EMBL/GenBank/DDBJ whole genome shotgun (WGS) entry which is preliminary data.</text>
</comment>
<feature type="region of interest" description="Disordered" evidence="6">
    <location>
        <begin position="27"/>
        <end position="69"/>
    </location>
</feature>
<evidence type="ECO:0000259" key="7">
    <source>
        <dbReference type="PROSITE" id="PS51665"/>
    </source>
</evidence>
<dbReference type="OrthoDB" id="2123594at2759"/>
<accession>A0A8S1BYK4</accession>
<dbReference type="EMBL" id="CADEPI010000013">
    <property type="protein sequence ID" value="CAB3363698.1"/>
    <property type="molecule type" value="Genomic_DNA"/>
</dbReference>
<dbReference type="PANTHER" id="PTHR21490:SF0">
    <property type="entry name" value="ENKURIN"/>
    <property type="match status" value="1"/>
</dbReference>
<evidence type="ECO:0000313" key="8">
    <source>
        <dbReference type="EMBL" id="CAB3363698.1"/>
    </source>
</evidence>
<keyword evidence="5" id="KW-0966">Cell projection</keyword>
<evidence type="ECO:0000256" key="2">
    <source>
        <dbReference type="ARBA" id="ARBA00004245"/>
    </source>
</evidence>
<keyword evidence="4" id="KW-0206">Cytoskeleton</keyword>
<dbReference type="PANTHER" id="PTHR21490">
    <property type="entry name" value="ENKURIN-RELATED"/>
    <property type="match status" value="1"/>
</dbReference>
<evidence type="ECO:0000313" key="9">
    <source>
        <dbReference type="Proteomes" id="UP000494165"/>
    </source>
</evidence>
<evidence type="ECO:0000256" key="1">
    <source>
        <dbReference type="ARBA" id="ARBA00004138"/>
    </source>
</evidence>
<name>A0A8S1BYK4_9INSE</name>
<dbReference type="InterPro" id="IPR027012">
    <property type="entry name" value="Enkurin_dom"/>
</dbReference>
<feature type="domain" description="Enkurin" evidence="7">
    <location>
        <begin position="146"/>
        <end position="238"/>
    </location>
</feature>
<dbReference type="GO" id="GO:0005516">
    <property type="term" value="F:calmodulin binding"/>
    <property type="evidence" value="ECO:0007669"/>
    <property type="project" value="TreeGrafter"/>
</dbReference>
<dbReference type="GO" id="GO:0005879">
    <property type="term" value="C:axonemal microtubule"/>
    <property type="evidence" value="ECO:0007669"/>
    <property type="project" value="TreeGrafter"/>
</dbReference>
<evidence type="ECO:0000256" key="5">
    <source>
        <dbReference type="ARBA" id="ARBA00023273"/>
    </source>
</evidence>
<dbReference type="GO" id="GO:0001669">
    <property type="term" value="C:acrosomal vesicle"/>
    <property type="evidence" value="ECO:0007669"/>
    <property type="project" value="TreeGrafter"/>
</dbReference>
<dbReference type="Proteomes" id="UP000494165">
    <property type="component" value="Unassembled WGS sequence"/>
</dbReference>
<dbReference type="AlphaFoldDB" id="A0A8S1BYK4"/>
<comment type="subcellular location">
    <subcellularLocation>
        <location evidence="1">Cell projection</location>
        <location evidence="1">Cilium</location>
    </subcellularLocation>
    <subcellularLocation>
        <location evidence="2">Cytoplasm</location>
        <location evidence="2">Cytoskeleton</location>
    </subcellularLocation>
</comment>
<protein>
    <recommendedName>
        <fullName evidence="7">Enkurin domain-containing protein</fullName>
    </recommendedName>
</protein>
<evidence type="ECO:0000256" key="3">
    <source>
        <dbReference type="ARBA" id="ARBA00022490"/>
    </source>
</evidence>
<keyword evidence="3" id="KW-0963">Cytoplasm</keyword>
<proteinExistence type="predicted"/>
<gene>
    <name evidence="8" type="ORF">CLODIP_2_CD10027</name>
</gene>
<evidence type="ECO:0000256" key="6">
    <source>
        <dbReference type="SAM" id="MobiDB-lite"/>
    </source>
</evidence>
<dbReference type="PROSITE" id="PS51665">
    <property type="entry name" value="ENKURIN"/>
    <property type="match status" value="1"/>
</dbReference>
<dbReference type="Pfam" id="PF13864">
    <property type="entry name" value="Enkurin"/>
    <property type="match status" value="1"/>
</dbReference>
<organism evidence="8 9">
    <name type="scientific">Cloeon dipterum</name>
    <dbReference type="NCBI Taxonomy" id="197152"/>
    <lineage>
        <taxon>Eukaryota</taxon>
        <taxon>Metazoa</taxon>
        <taxon>Ecdysozoa</taxon>
        <taxon>Arthropoda</taxon>
        <taxon>Hexapoda</taxon>
        <taxon>Insecta</taxon>
        <taxon>Pterygota</taxon>
        <taxon>Palaeoptera</taxon>
        <taxon>Ephemeroptera</taxon>
        <taxon>Pisciforma</taxon>
        <taxon>Baetidae</taxon>
        <taxon>Cloeon</taxon>
    </lineage>
</organism>
<sequence>MSLQFSEENIEDIIERPLPKIIKLKRHKSAHHDRIKKENEVLKKSRSTMGNAEEPLPEPNNFLKKHTRKELKKETDERKCWLSSCKPQLPSPASIWRKDEKNFLADNIKCAASSKSKYPAPKVVDSHKGNTTPLRRPSYVYKQSFGKAPAHIYRLKSAANQQDTSSCEQKMKMMSQGERSKLVEGLEKSLKDRNSEFLLLPVIIDTPYLINKKKKLESEIKQIESDLQMISSNFDIYITDD</sequence>
<keyword evidence="9" id="KW-1185">Reference proteome</keyword>